<dbReference type="GO" id="GO:0003723">
    <property type="term" value="F:RNA binding"/>
    <property type="evidence" value="ECO:0007669"/>
    <property type="project" value="UniProtKB-UniRule"/>
</dbReference>
<dbReference type="InterPro" id="IPR055204">
    <property type="entry name" value="HNRNPL_RRM"/>
</dbReference>
<evidence type="ECO:0000256" key="3">
    <source>
        <dbReference type="PROSITE-ProRule" id="PRU00176"/>
    </source>
</evidence>
<dbReference type="InterPro" id="IPR035979">
    <property type="entry name" value="RBD_domain_sf"/>
</dbReference>
<feature type="region of interest" description="Disordered" evidence="4">
    <location>
        <begin position="1"/>
        <end position="20"/>
    </location>
</feature>
<proteinExistence type="predicted"/>
<gene>
    <name evidence="6" type="ORF">TCAL_12598</name>
</gene>
<dbReference type="InterPro" id="IPR021790">
    <property type="entry name" value="PTBP1-like_RRM2"/>
</dbReference>
<evidence type="ECO:0000256" key="1">
    <source>
        <dbReference type="ARBA" id="ARBA00022737"/>
    </source>
</evidence>
<dbReference type="PANTHER" id="PTHR15592">
    <property type="entry name" value="MATRIN 3/NUCLEAR PROTEIN 220-RELATED"/>
    <property type="match status" value="1"/>
</dbReference>
<dbReference type="Pfam" id="PF22976">
    <property type="entry name" value="RRM_10"/>
    <property type="match status" value="1"/>
</dbReference>
<name>A0A553NF72_TIGCA</name>
<accession>A0A553NF72</accession>
<protein>
    <recommendedName>
        <fullName evidence="5">RRM domain-containing protein</fullName>
    </recommendedName>
</protein>
<dbReference type="InterPro" id="IPR000504">
    <property type="entry name" value="RRM_dom"/>
</dbReference>
<dbReference type="EMBL" id="VCGU01000458">
    <property type="protein sequence ID" value="TRY64097.1"/>
    <property type="molecule type" value="Genomic_DNA"/>
</dbReference>
<dbReference type="Proteomes" id="UP000318571">
    <property type="component" value="Chromosome 10"/>
</dbReference>
<dbReference type="SUPFAM" id="SSF54928">
    <property type="entry name" value="RNA-binding domain, RBD"/>
    <property type="match status" value="3"/>
</dbReference>
<comment type="caution">
    <text evidence="6">The sequence shown here is derived from an EMBL/GenBank/DDBJ whole genome shotgun (WGS) entry which is preliminary data.</text>
</comment>
<dbReference type="Pfam" id="PF13893">
    <property type="entry name" value="RRM_5"/>
    <property type="match status" value="1"/>
</dbReference>
<evidence type="ECO:0000313" key="6">
    <source>
        <dbReference type="EMBL" id="TRY64097.1"/>
    </source>
</evidence>
<keyword evidence="2 3" id="KW-0694">RNA-binding</keyword>
<dbReference type="InterPro" id="IPR012677">
    <property type="entry name" value="Nucleotide-bd_a/b_plait_sf"/>
</dbReference>
<keyword evidence="7" id="KW-1185">Reference proteome</keyword>
<dbReference type="Gene3D" id="3.30.70.330">
    <property type="match status" value="3"/>
</dbReference>
<evidence type="ECO:0000313" key="7">
    <source>
        <dbReference type="Proteomes" id="UP000318571"/>
    </source>
</evidence>
<evidence type="ECO:0000256" key="4">
    <source>
        <dbReference type="SAM" id="MobiDB-lite"/>
    </source>
</evidence>
<dbReference type="PROSITE" id="PS50102">
    <property type="entry name" value="RRM"/>
    <property type="match status" value="1"/>
</dbReference>
<keyword evidence="1" id="KW-0677">Repeat</keyword>
<dbReference type="AlphaFoldDB" id="A0A553NF72"/>
<evidence type="ECO:0000256" key="2">
    <source>
        <dbReference type="ARBA" id="ARBA00022884"/>
    </source>
</evidence>
<evidence type="ECO:0000259" key="5">
    <source>
        <dbReference type="PROSITE" id="PS50102"/>
    </source>
</evidence>
<dbReference type="OrthoDB" id="302770at2759"/>
<feature type="domain" description="RRM" evidence="5">
    <location>
        <begin position="216"/>
        <end position="290"/>
    </location>
</feature>
<dbReference type="STRING" id="6832.A0A553NF72"/>
<dbReference type="OMA" id="MMEFESI"/>
<dbReference type="SMART" id="SM00360">
    <property type="entry name" value="RRM"/>
    <property type="match status" value="2"/>
</dbReference>
<reference evidence="6 7" key="1">
    <citation type="journal article" date="2018" name="Nat. Ecol. Evol.">
        <title>Genomic signatures of mitonuclear coevolution across populations of Tigriopus californicus.</title>
        <authorList>
            <person name="Barreto F.S."/>
            <person name="Watson E.T."/>
            <person name="Lima T.G."/>
            <person name="Willett C.S."/>
            <person name="Edmands S."/>
            <person name="Li W."/>
            <person name="Burton R.S."/>
        </authorList>
    </citation>
    <scope>NUCLEOTIDE SEQUENCE [LARGE SCALE GENOMIC DNA]</scope>
    <source>
        <strain evidence="6 7">San Diego</strain>
    </source>
</reference>
<sequence>MNVEYRSDPDKDEHSNTAPVMPPYSTYCPMANVGVQGPLPEFGGGFNLNTPMPPAPAFQSIASPTNGRNPAFVNNRPNHILMVFVHNAIYPINTSILHRVVGGSARLVRAIILKKKLLDTVEAMMEFESICDASRIKERLDGAAIYTGCCLLEVHFAYERVFKLRVPKNCEDSWDFTVEEPASQRIRPGFKRKLEASDYEEIVDGARAKIDRPERCVLAVFELNMDMMSPERIFNLFCVYGDVLRVRFTKAKGDMALVEMSSEAQAMNVIEHLDHSFVFRRALRIRLSHQLLVLEPLSCEKAIMANGFPCFQDFSNSSKHRFSSPSKSMKNMIVPPSRLLHAFNLPLDFDTNQDLIAIFASRRGVPEPNKAKMNFPKERAHARSGFVEFRSTAAAVEALILCNHAVLGERTSNNNNNNNVRVLKLCFSIKDRIV</sequence>
<organism evidence="6 7">
    <name type="scientific">Tigriopus californicus</name>
    <name type="common">Marine copepod</name>
    <dbReference type="NCBI Taxonomy" id="6832"/>
    <lineage>
        <taxon>Eukaryota</taxon>
        <taxon>Metazoa</taxon>
        <taxon>Ecdysozoa</taxon>
        <taxon>Arthropoda</taxon>
        <taxon>Crustacea</taxon>
        <taxon>Multicrustacea</taxon>
        <taxon>Hexanauplia</taxon>
        <taxon>Copepoda</taxon>
        <taxon>Harpacticoida</taxon>
        <taxon>Harpacticidae</taxon>
        <taxon>Tigriopus</taxon>
    </lineage>
</organism>
<dbReference type="Pfam" id="PF11835">
    <property type="entry name" value="RRM_8"/>
    <property type="match status" value="1"/>
</dbReference>
<feature type="compositionally biased region" description="Basic and acidic residues" evidence="4">
    <location>
        <begin position="1"/>
        <end position="15"/>
    </location>
</feature>